<protein>
    <submittedName>
        <fullName evidence="1">Uncharacterized protein</fullName>
    </submittedName>
</protein>
<evidence type="ECO:0000313" key="2">
    <source>
        <dbReference type="Proteomes" id="UP000233399"/>
    </source>
</evidence>
<sequence length="346" mass="40020">MSELRRDNHFIPKLYLKNWAQDGKIFSYRLLVPHQKVPLWKAHPLKGIAFHPHLYTYTLGDQVTDEFERWLDSEFESPAAEAIQRVVQEQRLSRDDWRRLISFALCQDLRTPAHMRQFLQRLQRTLPQMIDQTIERCITRLTHAAVHGAHLEINPENLESSSFDDCPFRLTSTPEADGTHTFKAEAVVGRRTWLWQMRKLLTETLQEIEPKGWTVLHAPPGMTWPTSDNPLIRVGIYEDGSYKFGTGWKSDNADLLLPISPKHLLHCTVGQRPAVRGSVVDRGLAQAIRRMIVQHADQYVFSVDPADIAELRPRVVDSQRYAEELQGWKNWGREQDQVEKKFAGGS</sequence>
<dbReference type="AlphaFoldDB" id="A0A2N1IW02"/>
<evidence type="ECO:0000313" key="1">
    <source>
        <dbReference type="EMBL" id="PKI24924.1"/>
    </source>
</evidence>
<dbReference type="RefSeq" id="WP_101196134.1">
    <property type="nucleotide sequence ID" value="NZ_PJCG01000008.1"/>
</dbReference>
<accession>A0A2N1IW02</accession>
<proteinExistence type="predicted"/>
<reference evidence="1 2" key="1">
    <citation type="submission" date="2017-12" db="EMBL/GenBank/DDBJ databases">
        <title>Isolation and characterization of an aerobic denitrifying Pseudomonas monteilii CY06 from aquaculture ponds.</title>
        <authorList>
            <person name="Ma Q."/>
            <person name="Cai Y."/>
            <person name="He Z."/>
        </authorList>
    </citation>
    <scope>NUCLEOTIDE SEQUENCE [LARGE SCALE GENOMIC DNA]</scope>
    <source>
        <strain evidence="1 2">CY06</strain>
    </source>
</reference>
<dbReference type="Pfam" id="PF14022">
    <property type="entry name" value="DUF4238"/>
    <property type="match status" value="1"/>
</dbReference>
<name>A0A2N1IW02_9PSED</name>
<comment type="caution">
    <text evidence="1">The sequence shown here is derived from an EMBL/GenBank/DDBJ whole genome shotgun (WGS) entry which is preliminary data.</text>
</comment>
<dbReference type="InterPro" id="IPR025332">
    <property type="entry name" value="DUF4238"/>
</dbReference>
<organism evidence="1 2">
    <name type="scientific">Pseudomonas monteilii</name>
    <dbReference type="NCBI Taxonomy" id="76759"/>
    <lineage>
        <taxon>Bacteria</taxon>
        <taxon>Pseudomonadati</taxon>
        <taxon>Pseudomonadota</taxon>
        <taxon>Gammaproteobacteria</taxon>
        <taxon>Pseudomonadales</taxon>
        <taxon>Pseudomonadaceae</taxon>
        <taxon>Pseudomonas</taxon>
    </lineage>
</organism>
<dbReference type="EMBL" id="PJCG01000008">
    <property type="protein sequence ID" value="PKI24924.1"/>
    <property type="molecule type" value="Genomic_DNA"/>
</dbReference>
<gene>
    <name evidence="1" type="ORF">CXB65_06500</name>
</gene>
<dbReference type="Proteomes" id="UP000233399">
    <property type="component" value="Unassembled WGS sequence"/>
</dbReference>